<dbReference type="EMBL" id="BKAJ01000019">
    <property type="protein sequence ID" value="GEP53938.1"/>
    <property type="molecule type" value="Genomic_DNA"/>
</dbReference>
<evidence type="ECO:0000313" key="3">
    <source>
        <dbReference type="Proteomes" id="UP000321058"/>
    </source>
</evidence>
<dbReference type="RefSeq" id="WP_147147038.1">
    <property type="nucleotide sequence ID" value="NZ_BKAJ01000019.1"/>
</dbReference>
<keyword evidence="3" id="KW-1185">Reference proteome</keyword>
<protein>
    <recommendedName>
        <fullName evidence="1">Xaa-Pro dipeptidyl-peptidase C-terminal domain-containing protein</fullName>
    </recommendedName>
</protein>
<sequence length="72" mass="7943">MRRCAPEIVPVEIEILASSTLFEPGSSLRVDVLGTDPARYPAFKHGRTMNPGRHIVHTGGAHDSHLLAPFRR</sequence>
<dbReference type="SUPFAM" id="SSF49785">
    <property type="entry name" value="Galactose-binding domain-like"/>
    <property type="match status" value="1"/>
</dbReference>
<dbReference type="AlphaFoldDB" id="A0A512N4P0"/>
<dbReference type="Pfam" id="PF08530">
    <property type="entry name" value="PepX_C"/>
    <property type="match status" value="1"/>
</dbReference>
<evidence type="ECO:0000313" key="2">
    <source>
        <dbReference type="EMBL" id="GEP53938.1"/>
    </source>
</evidence>
<evidence type="ECO:0000259" key="1">
    <source>
        <dbReference type="Pfam" id="PF08530"/>
    </source>
</evidence>
<organism evidence="2 3">
    <name type="scientific">Reyranella soli</name>
    <dbReference type="NCBI Taxonomy" id="1230389"/>
    <lineage>
        <taxon>Bacteria</taxon>
        <taxon>Pseudomonadati</taxon>
        <taxon>Pseudomonadota</taxon>
        <taxon>Alphaproteobacteria</taxon>
        <taxon>Hyphomicrobiales</taxon>
        <taxon>Reyranellaceae</taxon>
        <taxon>Reyranella</taxon>
    </lineage>
</organism>
<accession>A0A512N4P0</accession>
<dbReference type="Gene3D" id="2.60.120.260">
    <property type="entry name" value="Galactose-binding domain-like"/>
    <property type="match status" value="1"/>
</dbReference>
<dbReference type="Proteomes" id="UP000321058">
    <property type="component" value="Unassembled WGS sequence"/>
</dbReference>
<dbReference type="OrthoDB" id="9806163at2"/>
<comment type="caution">
    <text evidence="2">The sequence shown here is derived from an EMBL/GenBank/DDBJ whole genome shotgun (WGS) entry which is preliminary data.</text>
</comment>
<name>A0A512N4P0_9HYPH</name>
<reference evidence="2 3" key="1">
    <citation type="submission" date="2019-07" db="EMBL/GenBank/DDBJ databases">
        <title>Whole genome shotgun sequence of Reyranella soli NBRC 108950.</title>
        <authorList>
            <person name="Hosoyama A."/>
            <person name="Uohara A."/>
            <person name="Ohji S."/>
            <person name="Ichikawa N."/>
        </authorList>
    </citation>
    <scope>NUCLEOTIDE SEQUENCE [LARGE SCALE GENOMIC DNA]</scope>
    <source>
        <strain evidence="2 3">NBRC 108950</strain>
    </source>
</reference>
<gene>
    <name evidence="2" type="ORF">RSO01_11040</name>
</gene>
<dbReference type="GO" id="GO:0008239">
    <property type="term" value="F:dipeptidyl-peptidase activity"/>
    <property type="evidence" value="ECO:0007669"/>
    <property type="project" value="InterPro"/>
</dbReference>
<dbReference type="InterPro" id="IPR008979">
    <property type="entry name" value="Galactose-bd-like_sf"/>
</dbReference>
<feature type="domain" description="Xaa-Pro dipeptidyl-peptidase C-terminal" evidence="1">
    <location>
        <begin position="7"/>
        <end position="66"/>
    </location>
</feature>
<dbReference type="InterPro" id="IPR013736">
    <property type="entry name" value="Xaa-Pro_dipept_C"/>
</dbReference>
<proteinExistence type="predicted"/>